<comment type="subcellular location">
    <subcellularLocation>
        <location evidence="2">Cytoplasm</location>
    </subcellularLocation>
</comment>
<evidence type="ECO:0000256" key="2">
    <source>
        <dbReference type="ARBA" id="ARBA00004496"/>
    </source>
</evidence>
<evidence type="ECO:0000313" key="8">
    <source>
        <dbReference type="Proteomes" id="UP000754644"/>
    </source>
</evidence>
<reference evidence="7" key="1">
    <citation type="submission" date="2020-05" db="EMBL/GenBank/DDBJ databases">
        <title>Sulfur intermediates as new biogeochemical hubs in an aquatic model microbial ecosystem.</title>
        <authorList>
            <person name="Vigneron A."/>
        </authorList>
    </citation>
    <scope>NUCLEOTIDE SEQUENCE</scope>
    <source>
        <strain evidence="7">Bin.250</strain>
    </source>
</reference>
<dbReference type="PANTHER" id="PTHR12588:SF0">
    <property type="entry name" value="INOSITOL OXYGENASE"/>
    <property type="match status" value="1"/>
</dbReference>
<dbReference type="Gene3D" id="1.10.3210.10">
    <property type="entry name" value="Hypothetical protein af1432"/>
    <property type="match status" value="1"/>
</dbReference>
<accession>A0A973A9Z6</accession>
<dbReference type="AlphaFoldDB" id="A0A973A9Z6"/>
<gene>
    <name evidence="7" type="ORF">HQ497_15355</name>
</gene>
<organism evidence="7 8">
    <name type="scientific">SAR86 cluster bacterium</name>
    <dbReference type="NCBI Taxonomy" id="2030880"/>
    <lineage>
        <taxon>Bacteria</taxon>
        <taxon>Pseudomonadati</taxon>
        <taxon>Pseudomonadota</taxon>
        <taxon>Gammaproteobacteria</taxon>
        <taxon>SAR86 cluster</taxon>
    </lineage>
</organism>
<evidence type="ECO:0000256" key="6">
    <source>
        <dbReference type="ARBA" id="ARBA00023004"/>
    </source>
</evidence>
<evidence type="ECO:0000256" key="5">
    <source>
        <dbReference type="ARBA" id="ARBA00023002"/>
    </source>
</evidence>
<dbReference type="GO" id="GO:0019310">
    <property type="term" value="P:inositol catabolic process"/>
    <property type="evidence" value="ECO:0007669"/>
    <property type="project" value="InterPro"/>
</dbReference>
<proteinExistence type="predicted"/>
<dbReference type="Pfam" id="PF05153">
    <property type="entry name" value="MIOX"/>
    <property type="match status" value="1"/>
</dbReference>
<keyword evidence="5" id="KW-0560">Oxidoreductase</keyword>
<name>A0A973A9Z6_9GAMM</name>
<sequence>MTGTQDEDQFRDYSSRESMQGADPVAEFYRLNHKYQTLAFARAKIEQYGALSLARMGIWQACELLNTLVDDSDPDTSLSQIQHLLQTAEAIRQAGHPRWFQLTGLIHDLGKILCLHGEPQWAVVGDTFPLGCEFSADIVYADFFAANPDQMNPDYQGQFGIYAPECGLDEVTMSFGHDEYLYRVTRAYLPLEAQYIIRYHSFYSAHSAGAYDYLMNAQDRELFQWVKLFQPFDLYSKGHAPPDIEQLKDYYQTLIAEFFPATIQW</sequence>
<evidence type="ECO:0000256" key="4">
    <source>
        <dbReference type="ARBA" id="ARBA00022723"/>
    </source>
</evidence>
<dbReference type="SUPFAM" id="SSF109604">
    <property type="entry name" value="HD-domain/PDEase-like"/>
    <property type="match status" value="1"/>
</dbReference>
<dbReference type="PANTHER" id="PTHR12588">
    <property type="entry name" value="MYOINOSITOL OXYGENASE"/>
    <property type="match status" value="1"/>
</dbReference>
<dbReference type="InterPro" id="IPR007828">
    <property type="entry name" value="Inositol_oxygenase"/>
</dbReference>
<protein>
    <submittedName>
        <fullName evidence="7">Inositol oxygenase</fullName>
    </submittedName>
</protein>
<dbReference type="EMBL" id="JABMOJ010000570">
    <property type="protein sequence ID" value="NQV66735.1"/>
    <property type="molecule type" value="Genomic_DNA"/>
</dbReference>
<dbReference type="GO" id="GO:0005506">
    <property type="term" value="F:iron ion binding"/>
    <property type="evidence" value="ECO:0007669"/>
    <property type="project" value="InterPro"/>
</dbReference>
<dbReference type="GO" id="GO:0005737">
    <property type="term" value="C:cytoplasm"/>
    <property type="evidence" value="ECO:0007669"/>
    <property type="project" value="UniProtKB-SubCell"/>
</dbReference>
<evidence type="ECO:0000256" key="3">
    <source>
        <dbReference type="ARBA" id="ARBA00022490"/>
    </source>
</evidence>
<keyword evidence="4" id="KW-0479">Metal-binding</keyword>
<dbReference type="GO" id="GO:0050113">
    <property type="term" value="F:inositol oxygenase activity"/>
    <property type="evidence" value="ECO:0007669"/>
    <property type="project" value="InterPro"/>
</dbReference>
<evidence type="ECO:0000313" key="7">
    <source>
        <dbReference type="EMBL" id="NQV66735.1"/>
    </source>
</evidence>
<keyword evidence="3" id="KW-0963">Cytoplasm</keyword>
<comment type="caution">
    <text evidence="7">The sequence shown here is derived from an EMBL/GenBank/DDBJ whole genome shotgun (WGS) entry which is preliminary data.</text>
</comment>
<dbReference type="Proteomes" id="UP000754644">
    <property type="component" value="Unassembled WGS sequence"/>
</dbReference>
<evidence type="ECO:0000256" key="1">
    <source>
        <dbReference type="ARBA" id="ARBA00001962"/>
    </source>
</evidence>
<comment type="cofactor">
    <cofactor evidence="1">
        <name>Fe cation</name>
        <dbReference type="ChEBI" id="CHEBI:24875"/>
    </cofactor>
</comment>
<keyword evidence="6" id="KW-0408">Iron</keyword>